<reference evidence="3" key="1">
    <citation type="submission" date="2018-03" db="EMBL/GenBank/DDBJ databases">
        <title>New taxa in the Lactobacillus gasseri group.</title>
        <authorList>
            <person name="Tanizawa Y."/>
            <person name="Tohno M."/>
            <person name="Endo A."/>
            <person name="Arita M."/>
        </authorList>
    </citation>
    <scope>NUCLEOTIDE SEQUENCE [LARGE SCALE GENOMIC DNA]</scope>
    <source>
        <strain evidence="3">DSM 24759</strain>
    </source>
</reference>
<evidence type="ECO:0000313" key="2">
    <source>
        <dbReference type="EMBL" id="GBG04595.1"/>
    </source>
</evidence>
<dbReference type="RefSeq" id="WP_117117942.1">
    <property type="nucleotide sequence ID" value="NZ_BFBY01000003.1"/>
</dbReference>
<dbReference type="Pfam" id="PF13630">
    <property type="entry name" value="SdpI"/>
    <property type="match status" value="1"/>
</dbReference>
<feature type="transmembrane region" description="Helical" evidence="1">
    <location>
        <begin position="77"/>
        <end position="95"/>
    </location>
</feature>
<evidence type="ECO:0000313" key="3">
    <source>
        <dbReference type="Proteomes" id="UP000257317"/>
    </source>
</evidence>
<comment type="caution">
    <text evidence="2">The sequence shown here is derived from an EMBL/GenBank/DDBJ whole genome shotgun (WGS) entry which is preliminary data.</text>
</comment>
<sequence length="130" mass="15445">MIYLACGAIMFAVGVTWLFFPAKRPNRMYGYLSYLAVTNQESFKLAQKLATKYFIIFGVIQMILGYGIYRLGWDNYFIIWLLTFYFFIIFPLIIVETKLQNYLKAKHELPHDYVKLDKIKKKKVKGFKDK</sequence>
<feature type="transmembrane region" description="Helical" evidence="1">
    <location>
        <begin position="53"/>
        <end position="71"/>
    </location>
</feature>
<gene>
    <name evidence="2" type="ORF">LrDSM24759_05090</name>
</gene>
<keyword evidence="1" id="KW-0472">Membrane</keyword>
<evidence type="ECO:0000256" key="1">
    <source>
        <dbReference type="SAM" id="Phobius"/>
    </source>
</evidence>
<dbReference type="InterPro" id="IPR025962">
    <property type="entry name" value="SdpI/YhfL"/>
</dbReference>
<dbReference type="Proteomes" id="UP000257317">
    <property type="component" value="Unassembled WGS sequence"/>
</dbReference>
<accession>A0A2Z6TCR6</accession>
<name>A0A2Z6TCR6_9LACO</name>
<dbReference type="EMBL" id="BFBY01000003">
    <property type="protein sequence ID" value="GBG04595.1"/>
    <property type="molecule type" value="Genomic_DNA"/>
</dbReference>
<dbReference type="OrthoDB" id="2312248at2"/>
<proteinExistence type="predicted"/>
<keyword evidence="1" id="KW-1133">Transmembrane helix</keyword>
<organism evidence="2 3">
    <name type="scientific">Lactobacillus rodentium</name>
    <dbReference type="NCBI Taxonomy" id="947835"/>
    <lineage>
        <taxon>Bacteria</taxon>
        <taxon>Bacillati</taxon>
        <taxon>Bacillota</taxon>
        <taxon>Bacilli</taxon>
        <taxon>Lactobacillales</taxon>
        <taxon>Lactobacillaceae</taxon>
        <taxon>Lactobacillus</taxon>
    </lineage>
</organism>
<protein>
    <submittedName>
        <fullName evidence="2">Membrane protein</fullName>
    </submittedName>
</protein>
<feature type="transmembrane region" description="Helical" evidence="1">
    <location>
        <begin position="6"/>
        <end position="22"/>
    </location>
</feature>
<keyword evidence="1" id="KW-0812">Transmembrane</keyword>
<keyword evidence="3" id="KW-1185">Reference proteome</keyword>
<dbReference type="AlphaFoldDB" id="A0A2Z6TCR6"/>